<protein>
    <submittedName>
        <fullName evidence="1">11904_t:CDS:1</fullName>
    </submittedName>
</protein>
<gene>
    <name evidence="1" type="ORF">SPELUC_LOCUS134</name>
</gene>
<evidence type="ECO:0000313" key="2">
    <source>
        <dbReference type="Proteomes" id="UP000789366"/>
    </source>
</evidence>
<sequence length="267" mass="30713">MEIRTKLLELVNALIEGKESQEQLENRNKDLEEKLKEGGLNEVERELLEIAEMPIGTDRSFFGDSKKMIEPKELKKMLQADYQAIKKRLIDLADKELEVQQNQQKITELTQKRDQLQKDLDLATKTKEELAEELQKEKGWWAGFSKEQTKEIFEKGSQAGVRPQDGAFIVALKTLSNSQNLDQEFLQELTLYKMFRSSVSQMVPCYGISKDTEGNYIMVMDKPINTKEITTRLQTLQLSQPVEAVEIPEDYGETSLQAQIEIPPKNN</sequence>
<dbReference type="Proteomes" id="UP000789366">
    <property type="component" value="Unassembled WGS sequence"/>
</dbReference>
<evidence type="ECO:0000313" key="1">
    <source>
        <dbReference type="EMBL" id="CAG8440409.1"/>
    </source>
</evidence>
<accession>A0ACA9JWW5</accession>
<proteinExistence type="predicted"/>
<reference evidence="1" key="1">
    <citation type="submission" date="2021-06" db="EMBL/GenBank/DDBJ databases">
        <authorList>
            <person name="Kallberg Y."/>
            <person name="Tangrot J."/>
            <person name="Rosling A."/>
        </authorList>
    </citation>
    <scope>NUCLEOTIDE SEQUENCE</scope>
    <source>
        <strain evidence="1">28 12/20/2015</strain>
    </source>
</reference>
<comment type="caution">
    <text evidence="1">The sequence shown here is derived from an EMBL/GenBank/DDBJ whole genome shotgun (WGS) entry which is preliminary data.</text>
</comment>
<name>A0ACA9JWW5_9GLOM</name>
<keyword evidence="2" id="KW-1185">Reference proteome</keyword>
<organism evidence="1 2">
    <name type="scientific">Cetraspora pellucida</name>
    <dbReference type="NCBI Taxonomy" id="1433469"/>
    <lineage>
        <taxon>Eukaryota</taxon>
        <taxon>Fungi</taxon>
        <taxon>Fungi incertae sedis</taxon>
        <taxon>Mucoromycota</taxon>
        <taxon>Glomeromycotina</taxon>
        <taxon>Glomeromycetes</taxon>
        <taxon>Diversisporales</taxon>
        <taxon>Gigasporaceae</taxon>
        <taxon>Cetraspora</taxon>
    </lineage>
</organism>
<dbReference type="EMBL" id="CAJVPW010000033">
    <property type="protein sequence ID" value="CAG8440409.1"/>
    <property type="molecule type" value="Genomic_DNA"/>
</dbReference>